<evidence type="ECO:0000313" key="3">
    <source>
        <dbReference type="Proteomes" id="UP001418222"/>
    </source>
</evidence>
<protein>
    <submittedName>
        <fullName evidence="2">Uncharacterized protein</fullName>
    </submittedName>
</protein>
<evidence type="ECO:0000256" key="1">
    <source>
        <dbReference type="SAM" id="MobiDB-lite"/>
    </source>
</evidence>
<feature type="compositionally biased region" description="Polar residues" evidence="1">
    <location>
        <begin position="87"/>
        <end position="96"/>
    </location>
</feature>
<dbReference type="Proteomes" id="UP001418222">
    <property type="component" value="Unassembled WGS sequence"/>
</dbReference>
<keyword evidence="3" id="KW-1185">Reference proteome</keyword>
<organism evidence="2 3">
    <name type="scientific">Platanthera zijinensis</name>
    <dbReference type="NCBI Taxonomy" id="2320716"/>
    <lineage>
        <taxon>Eukaryota</taxon>
        <taxon>Viridiplantae</taxon>
        <taxon>Streptophyta</taxon>
        <taxon>Embryophyta</taxon>
        <taxon>Tracheophyta</taxon>
        <taxon>Spermatophyta</taxon>
        <taxon>Magnoliopsida</taxon>
        <taxon>Liliopsida</taxon>
        <taxon>Asparagales</taxon>
        <taxon>Orchidaceae</taxon>
        <taxon>Orchidoideae</taxon>
        <taxon>Orchideae</taxon>
        <taxon>Orchidinae</taxon>
        <taxon>Platanthera</taxon>
    </lineage>
</organism>
<accession>A0AAP0BJ41</accession>
<comment type="caution">
    <text evidence="2">The sequence shown here is derived from an EMBL/GenBank/DDBJ whole genome shotgun (WGS) entry which is preliminary data.</text>
</comment>
<dbReference type="AlphaFoldDB" id="A0AAP0BJ41"/>
<name>A0AAP0BJ41_9ASPA</name>
<dbReference type="EMBL" id="JBBWWQ010000008">
    <property type="protein sequence ID" value="KAK8941032.1"/>
    <property type="molecule type" value="Genomic_DNA"/>
</dbReference>
<feature type="region of interest" description="Disordered" evidence="1">
    <location>
        <begin position="22"/>
        <end position="97"/>
    </location>
</feature>
<gene>
    <name evidence="2" type="ORF">KSP39_PZI010273</name>
</gene>
<reference evidence="2 3" key="1">
    <citation type="journal article" date="2022" name="Nat. Plants">
        <title>Genomes of leafy and leafless Platanthera orchids illuminate the evolution of mycoheterotrophy.</title>
        <authorList>
            <person name="Li M.H."/>
            <person name="Liu K.W."/>
            <person name="Li Z."/>
            <person name="Lu H.C."/>
            <person name="Ye Q.L."/>
            <person name="Zhang D."/>
            <person name="Wang J.Y."/>
            <person name="Li Y.F."/>
            <person name="Zhong Z.M."/>
            <person name="Liu X."/>
            <person name="Yu X."/>
            <person name="Liu D.K."/>
            <person name="Tu X.D."/>
            <person name="Liu B."/>
            <person name="Hao Y."/>
            <person name="Liao X.Y."/>
            <person name="Jiang Y.T."/>
            <person name="Sun W.H."/>
            <person name="Chen J."/>
            <person name="Chen Y.Q."/>
            <person name="Ai Y."/>
            <person name="Zhai J.W."/>
            <person name="Wu S.S."/>
            <person name="Zhou Z."/>
            <person name="Hsiao Y.Y."/>
            <person name="Wu W.L."/>
            <person name="Chen Y.Y."/>
            <person name="Lin Y.F."/>
            <person name="Hsu J.L."/>
            <person name="Li C.Y."/>
            <person name="Wang Z.W."/>
            <person name="Zhao X."/>
            <person name="Zhong W.Y."/>
            <person name="Ma X.K."/>
            <person name="Ma L."/>
            <person name="Huang J."/>
            <person name="Chen G.Z."/>
            <person name="Huang M.Z."/>
            <person name="Huang L."/>
            <person name="Peng D.H."/>
            <person name="Luo Y.B."/>
            <person name="Zou S.Q."/>
            <person name="Chen S.P."/>
            <person name="Lan S."/>
            <person name="Tsai W.C."/>
            <person name="Van de Peer Y."/>
            <person name="Liu Z.J."/>
        </authorList>
    </citation>
    <scope>NUCLEOTIDE SEQUENCE [LARGE SCALE GENOMIC DNA]</scope>
    <source>
        <strain evidence="2">Lor287</strain>
    </source>
</reference>
<evidence type="ECO:0000313" key="2">
    <source>
        <dbReference type="EMBL" id="KAK8941032.1"/>
    </source>
</evidence>
<sequence length="136" mass="14862">MEIMSLTGQPTSHDLLHNRRIMGGHPFKNYHRQPPSPPSSSSSGQSSAELLPRVIFKPPTSQKNAQVTKCAEKGRRRPSPVLKHTNHQAASSTPSAQPVVRCESGILSHHQVVTSSGLSPSILQAYYNCKPIVDFD</sequence>
<proteinExistence type="predicted"/>